<dbReference type="Pfam" id="PF07584">
    <property type="entry name" value="BatA"/>
    <property type="match status" value="1"/>
</dbReference>
<evidence type="ECO:0000313" key="4">
    <source>
        <dbReference type="Proteomes" id="UP000317648"/>
    </source>
</evidence>
<dbReference type="Proteomes" id="UP000317648">
    <property type="component" value="Chromosome"/>
</dbReference>
<organism evidence="3 4">
    <name type="scientific">Lignipirellula cremea</name>
    <dbReference type="NCBI Taxonomy" id="2528010"/>
    <lineage>
        <taxon>Bacteria</taxon>
        <taxon>Pseudomonadati</taxon>
        <taxon>Planctomycetota</taxon>
        <taxon>Planctomycetia</taxon>
        <taxon>Pirellulales</taxon>
        <taxon>Pirellulaceae</taxon>
        <taxon>Lignipirellula</taxon>
    </lineage>
</organism>
<dbReference type="NCBIfam" id="TIGR02226">
    <property type="entry name" value="two_anch"/>
    <property type="match status" value="1"/>
</dbReference>
<keyword evidence="1" id="KW-1133">Transmembrane helix</keyword>
<accession>A0A518DX75</accession>
<reference evidence="3 4" key="1">
    <citation type="submission" date="2019-02" db="EMBL/GenBank/DDBJ databases">
        <title>Deep-cultivation of Planctomycetes and their phenomic and genomic characterization uncovers novel biology.</title>
        <authorList>
            <person name="Wiegand S."/>
            <person name="Jogler M."/>
            <person name="Boedeker C."/>
            <person name="Pinto D."/>
            <person name="Vollmers J."/>
            <person name="Rivas-Marin E."/>
            <person name="Kohn T."/>
            <person name="Peeters S.H."/>
            <person name="Heuer A."/>
            <person name="Rast P."/>
            <person name="Oberbeckmann S."/>
            <person name="Bunk B."/>
            <person name="Jeske O."/>
            <person name="Meyerdierks A."/>
            <person name="Storesund J.E."/>
            <person name="Kallscheuer N."/>
            <person name="Luecker S."/>
            <person name="Lage O.M."/>
            <person name="Pohl T."/>
            <person name="Merkel B.J."/>
            <person name="Hornburger P."/>
            <person name="Mueller R.-W."/>
            <person name="Bruemmer F."/>
            <person name="Labrenz M."/>
            <person name="Spormann A.M."/>
            <person name="Op den Camp H."/>
            <person name="Overmann J."/>
            <person name="Amann R."/>
            <person name="Jetten M.S.M."/>
            <person name="Mascher T."/>
            <person name="Medema M.H."/>
            <person name="Devos D.P."/>
            <person name="Kaster A.-K."/>
            <person name="Ovreas L."/>
            <person name="Rohde M."/>
            <person name="Galperin M.Y."/>
            <person name="Jogler C."/>
        </authorList>
    </citation>
    <scope>NUCLEOTIDE SEQUENCE [LARGE SCALE GENOMIC DNA]</scope>
    <source>
        <strain evidence="3 4">Pla85_3_4</strain>
    </source>
</reference>
<evidence type="ECO:0000313" key="3">
    <source>
        <dbReference type="EMBL" id="QDU96435.1"/>
    </source>
</evidence>
<keyword evidence="1" id="KW-0472">Membrane</keyword>
<feature type="transmembrane region" description="Helical" evidence="1">
    <location>
        <begin position="120"/>
        <end position="144"/>
    </location>
</feature>
<dbReference type="InterPro" id="IPR011933">
    <property type="entry name" value="Double_TM_dom"/>
</dbReference>
<dbReference type="SUPFAM" id="SSF52317">
    <property type="entry name" value="Class I glutamine amidotransferase-like"/>
    <property type="match status" value="1"/>
</dbReference>
<evidence type="ECO:0000259" key="2">
    <source>
        <dbReference type="Pfam" id="PF07584"/>
    </source>
</evidence>
<dbReference type="InterPro" id="IPR036465">
    <property type="entry name" value="vWFA_dom_sf"/>
</dbReference>
<evidence type="ECO:0000256" key="1">
    <source>
        <dbReference type="SAM" id="Phobius"/>
    </source>
</evidence>
<sequence length="798" mass="87733">MGAAAIHYSLLTLGALFVAVPILLHLTMRRKPKQIVFPALRFVKQRRQTNQTQLRVRHWLLLLLRCLAILLFVLLLALANLTVPAAFLGNWLLLGVLSFGAIVALVMLAASLIDRSGRLLIGALAGLSILLLGSIAGVGAWTFAGGGAGRIGDKEAPVAAVLVVDTSPRMLYRRDNQTRLDKAREIAGWLLRRLPTDSQVIVSDARSGEPIETVNRTAAEAEIERLEPTAVSAPLVEKITKAIRYAQDAPFQQREVYLFTDLTVAGWNGAASAGLQQQLDTASDVLFYVIDVGVEQPLDFALGDLNLSQQTLTKNGALVIETEVSVLGASGARTIQLHVEDPAPELPRDVDGRRELPPSRLRAEELVELVDGASQRVRFPPLQLPEGVHFGQVRILGDDGLAVDDQRYFTVEARQAWPVLLASPPGVETRFFTEAITPFQFRETDRARFDLRAIEQNNLSNETLGEYAAVCLIDPLPLTPGQWEQLTDYVEQGGKLAIFLGRNATAESFNQPDAQRLLAGPLLPIPWREPSRKLLLAPKDYQHPALAPLRPVATTVPWGELPVFRHWVLVSLAPESSAILSFSNGKPAIVERTVGRGRVVTMTTPISDPLWRRGEPRPWNEIPTAENNWPYLVVINELMLSLVQSGAWPLNYYAGQSAVLTNEPDRDPETYTLFAPGEAPQAIKAYDGKVQIGYTETLGAYRLKGSLNGPISRGFSVNLRAAETNLQRLPPDALTSYLGADRYQLAKETGDIERRQSLAREDPQLYPYFLLALAVILALEQLMANRFYSSKSGTQVAA</sequence>
<name>A0A518DX75_9BACT</name>
<dbReference type="PANTHER" id="PTHR37464">
    <property type="entry name" value="BLL2463 PROTEIN"/>
    <property type="match status" value="1"/>
</dbReference>
<keyword evidence="4" id="KW-1185">Reference proteome</keyword>
<dbReference type="InterPro" id="IPR024163">
    <property type="entry name" value="Aerotolerance_reg_N"/>
</dbReference>
<dbReference type="KEGG" id="lcre:Pla8534_42560"/>
<dbReference type="PANTHER" id="PTHR37464:SF1">
    <property type="entry name" value="BLL2463 PROTEIN"/>
    <property type="match status" value="1"/>
</dbReference>
<gene>
    <name evidence="3" type="ORF">Pla8534_42560</name>
</gene>
<dbReference type="OrthoDB" id="242438at2"/>
<protein>
    <recommendedName>
        <fullName evidence="2">Aerotolerance regulator N-terminal domain-containing protein</fullName>
    </recommendedName>
</protein>
<dbReference type="Gene3D" id="3.40.50.410">
    <property type="entry name" value="von Willebrand factor, type A domain"/>
    <property type="match status" value="1"/>
</dbReference>
<feature type="domain" description="Aerotolerance regulator N-terminal" evidence="2">
    <location>
        <begin position="10"/>
        <end position="77"/>
    </location>
</feature>
<feature type="transmembrane region" description="Helical" evidence="1">
    <location>
        <begin position="6"/>
        <end position="26"/>
    </location>
</feature>
<dbReference type="AlphaFoldDB" id="A0A518DX75"/>
<dbReference type="RefSeq" id="WP_145055067.1">
    <property type="nucleotide sequence ID" value="NZ_CP036433.1"/>
</dbReference>
<dbReference type="InterPro" id="IPR029062">
    <property type="entry name" value="Class_I_gatase-like"/>
</dbReference>
<feature type="transmembrane region" description="Helical" evidence="1">
    <location>
        <begin position="59"/>
        <end position="79"/>
    </location>
</feature>
<keyword evidence="1" id="KW-0812">Transmembrane</keyword>
<dbReference type="EMBL" id="CP036433">
    <property type="protein sequence ID" value="QDU96435.1"/>
    <property type="molecule type" value="Genomic_DNA"/>
</dbReference>
<feature type="transmembrane region" description="Helical" evidence="1">
    <location>
        <begin position="91"/>
        <end position="113"/>
    </location>
</feature>
<dbReference type="Gene3D" id="3.40.50.880">
    <property type="match status" value="1"/>
</dbReference>
<proteinExistence type="predicted"/>